<gene>
    <name evidence="2" type="ORF">BaRGS_00026526</name>
</gene>
<dbReference type="EMBL" id="JACVVK020000248">
    <property type="protein sequence ID" value="KAK7482283.1"/>
    <property type="molecule type" value="Genomic_DNA"/>
</dbReference>
<evidence type="ECO:0000313" key="3">
    <source>
        <dbReference type="Proteomes" id="UP001519460"/>
    </source>
</evidence>
<organism evidence="2 3">
    <name type="scientific">Batillaria attramentaria</name>
    <dbReference type="NCBI Taxonomy" id="370345"/>
    <lineage>
        <taxon>Eukaryota</taxon>
        <taxon>Metazoa</taxon>
        <taxon>Spiralia</taxon>
        <taxon>Lophotrochozoa</taxon>
        <taxon>Mollusca</taxon>
        <taxon>Gastropoda</taxon>
        <taxon>Caenogastropoda</taxon>
        <taxon>Sorbeoconcha</taxon>
        <taxon>Cerithioidea</taxon>
        <taxon>Batillariidae</taxon>
        <taxon>Batillaria</taxon>
    </lineage>
</organism>
<protein>
    <submittedName>
        <fullName evidence="2">Uncharacterized protein</fullName>
    </submittedName>
</protein>
<name>A0ABD0K5B7_9CAEN</name>
<sequence>MTHQGSYFEACIYVKQRIEPKHPARNHAMISLSIPPRHRYTTQPLKGQQRRGAAGVEGGGFRHKSRQCREALADHTYRISPLTPGETKSWLAPGIHSSLS</sequence>
<feature type="region of interest" description="Disordered" evidence="1">
    <location>
        <begin position="35"/>
        <end position="64"/>
    </location>
</feature>
<dbReference type="Proteomes" id="UP001519460">
    <property type="component" value="Unassembled WGS sequence"/>
</dbReference>
<reference evidence="2 3" key="1">
    <citation type="journal article" date="2023" name="Sci. Data">
        <title>Genome assembly of the Korean intertidal mud-creeper Batillaria attramentaria.</title>
        <authorList>
            <person name="Patra A.K."/>
            <person name="Ho P.T."/>
            <person name="Jun S."/>
            <person name="Lee S.J."/>
            <person name="Kim Y."/>
            <person name="Won Y.J."/>
        </authorList>
    </citation>
    <scope>NUCLEOTIDE SEQUENCE [LARGE SCALE GENOMIC DNA]</scope>
    <source>
        <strain evidence="2">Wonlab-2016</strain>
    </source>
</reference>
<comment type="caution">
    <text evidence="2">The sequence shown here is derived from an EMBL/GenBank/DDBJ whole genome shotgun (WGS) entry which is preliminary data.</text>
</comment>
<accession>A0ABD0K5B7</accession>
<evidence type="ECO:0000256" key="1">
    <source>
        <dbReference type="SAM" id="MobiDB-lite"/>
    </source>
</evidence>
<evidence type="ECO:0000313" key="2">
    <source>
        <dbReference type="EMBL" id="KAK7482283.1"/>
    </source>
</evidence>
<proteinExistence type="predicted"/>
<keyword evidence="3" id="KW-1185">Reference proteome</keyword>
<dbReference type="AlphaFoldDB" id="A0ABD0K5B7"/>